<dbReference type="AlphaFoldDB" id="A0A2U1MB88"/>
<dbReference type="SMART" id="SM00184">
    <property type="entry name" value="RING"/>
    <property type="match status" value="1"/>
</dbReference>
<evidence type="ECO:0000256" key="6">
    <source>
        <dbReference type="ARBA" id="ARBA00022692"/>
    </source>
</evidence>
<evidence type="ECO:0000256" key="13">
    <source>
        <dbReference type="ARBA" id="ARBA00024209"/>
    </source>
</evidence>
<comment type="similarity">
    <text evidence="13">Belongs to the RING-type zinc finger family. ATL subfamily.</text>
</comment>
<comment type="catalytic activity">
    <reaction evidence="1">
        <text>S-ubiquitinyl-[E2 ubiquitin-conjugating enzyme]-L-cysteine + [acceptor protein]-L-lysine = [E2 ubiquitin-conjugating enzyme]-L-cysteine + N(6)-ubiquitinyl-[acceptor protein]-L-lysine.</text>
        <dbReference type="EC" id="2.3.2.27"/>
    </reaction>
</comment>
<evidence type="ECO:0000256" key="1">
    <source>
        <dbReference type="ARBA" id="ARBA00000900"/>
    </source>
</evidence>
<evidence type="ECO:0000256" key="5">
    <source>
        <dbReference type="ARBA" id="ARBA00022679"/>
    </source>
</evidence>
<evidence type="ECO:0000256" key="9">
    <source>
        <dbReference type="ARBA" id="ARBA00022786"/>
    </source>
</evidence>
<evidence type="ECO:0000256" key="14">
    <source>
        <dbReference type="PROSITE-ProRule" id="PRU00175"/>
    </source>
</evidence>
<dbReference type="Pfam" id="PF13639">
    <property type="entry name" value="zf-RING_2"/>
    <property type="match status" value="1"/>
</dbReference>
<keyword evidence="7" id="KW-0479">Metal-binding</keyword>
<dbReference type="GO" id="GO:0008270">
    <property type="term" value="F:zinc ion binding"/>
    <property type="evidence" value="ECO:0007669"/>
    <property type="project" value="UniProtKB-KW"/>
</dbReference>
<dbReference type="Proteomes" id="UP000245207">
    <property type="component" value="Unassembled WGS sequence"/>
</dbReference>
<keyword evidence="12 15" id="KW-0472">Membrane</keyword>
<evidence type="ECO:0000313" key="18">
    <source>
        <dbReference type="Proteomes" id="UP000245207"/>
    </source>
</evidence>
<evidence type="ECO:0000256" key="2">
    <source>
        <dbReference type="ARBA" id="ARBA00004167"/>
    </source>
</evidence>
<dbReference type="InterPro" id="IPR013083">
    <property type="entry name" value="Znf_RING/FYVE/PHD"/>
</dbReference>
<dbReference type="FunFam" id="3.30.40.10:FF:000475">
    <property type="entry name" value="RING-H2 finger protein ATL3"/>
    <property type="match status" value="1"/>
</dbReference>
<dbReference type="SUPFAM" id="SSF57850">
    <property type="entry name" value="RING/U-box"/>
    <property type="match status" value="1"/>
</dbReference>
<keyword evidence="8 14" id="KW-0863">Zinc-finger</keyword>
<reference evidence="17 18" key="1">
    <citation type="journal article" date="2018" name="Mol. Plant">
        <title>The genome of Artemisia annua provides insight into the evolution of Asteraceae family and artemisinin biosynthesis.</title>
        <authorList>
            <person name="Shen Q."/>
            <person name="Zhang L."/>
            <person name="Liao Z."/>
            <person name="Wang S."/>
            <person name="Yan T."/>
            <person name="Shi P."/>
            <person name="Liu M."/>
            <person name="Fu X."/>
            <person name="Pan Q."/>
            <person name="Wang Y."/>
            <person name="Lv Z."/>
            <person name="Lu X."/>
            <person name="Zhang F."/>
            <person name="Jiang W."/>
            <person name="Ma Y."/>
            <person name="Chen M."/>
            <person name="Hao X."/>
            <person name="Li L."/>
            <person name="Tang Y."/>
            <person name="Lv G."/>
            <person name="Zhou Y."/>
            <person name="Sun X."/>
            <person name="Brodelius P.E."/>
            <person name="Rose J.K.C."/>
            <person name="Tang K."/>
        </authorList>
    </citation>
    <scope>NUCLEOTIDE SEQUENCE [LARGE SCALE GENOMIC DNA]</scope>
    <source>
        <strain evidence="18">cv. Huhao1</strain>
        <tissue evidence="17">Leaf</tissue>
    </source>
</reference>
<dbReference type="GO" id="GO:0016567">
    <property type="term" value="P:protein ubiquitination"/>
    <property type="evidence" value="ECO:0007669"/>
    <property type="project" value="UniProtKB-UniPathway"/>
</dbReference>
<keyword evidence="5" id="KW-0808">Transferase</keyword>
<comment type="pathway">
    <text evidence="3">Protein modification; protein ubiquitination.</text>
</comment>
<evidence type="ECO:0000256" key="10">
    <source>
        <dbReference type="ARBA" id="ARBA00022833"/>
    </source>
</evidence>
<dbReference type="OrthoDB" id="8062037at2759"/>
<evidence type="ECO:0000313" key="17">
    <source>
        <dbReference type="EMBL" id="PWA58462.1"/>
    </source>
</evidence>
<dbReference type="STRING" id="35608.A0A2U1MB88"/>
<evidence type="ECO:0000256" key="4">
    <source>
        <dbReference type="ARBA" id="ARBA00012483"/>
    </source>
</evidence>
<evidence type="ECO:0000256" key="7">
    <source>
        <dbReference type="ARBA" id="ARBA00022723"/>
    </source>
</evidence>
<dbReference type="InterPro" id="IPR001841">
    <property type="entry name" value="Znf_RING"/>
</dbReference>
<dbReference type="CDD" id="cd16461">
    <property type="entry name" value="RING-H2_EL5-like"/>
    <property type="match status" value="1"/>
</dbReference>
<dbReference type="EMBL" id="PKPP01005891">
    <property type="protein sequence ID" value="PWA58462.1"/>
    <property type="molecule type" value="Genomic_DNA"/>
</dbReference>
<evidence type="ECO:0000256" key="15">
    <source>
        <dbReference type="SAM" id="Phobius"/>
    </source>
</evidence>
<dbReference type="PANTHER" id="PTHR46539">
    <property type="entry name" value="E3 UBIQUITIN-PROTEIN LIGASE ATL42"/>
    <property type="match status" value="1"/>
</dbReference>
<organism evidence="17 18">
    <name type="scientific">Artemisia annua</name>
    <name type="common">Sweet wormwood</name>
    <dbReference type="NCBI Taxonomy" id="35608"/>
    <lineage>
        <taxon>Eukaryota</taxon>
        <taxon>Viridiplantae</taxon>
        <taxon>Streptophyta</taxon>
        <taxon>Embryophyta</taxon>
        <taxon>Tracheophyta</taxon>
        <taxon>Spermatophyta</taxon>
        <taxon>Magnoliopsida</taxon>
        <taxon>eudicotyledons</taxon>
        <taxon>Gunneridae</taxon>
        <taxon>Pentapetalae</taxon>
        <taxon>asterids</taxon>
        <taxon>campanulids</taxon>
        <taxon>Asterales</taxon>
        <taxon>Asteraceae</taxon>
        <taxon>Asteroideae</taxon>
        <taxon>Anthemideae</taxon>
        <taxon>Artemisiinae</taxon>
        <taxon>Artemisia</taxon>
    </lineage>
</organism>
<dbReference type="UniPathway" id="UPA00143"/>
<keyword evidence="11 15" id="KW-1133">Transmembrane helix</keyword>
<name>A0A2U1MB88_ARTAN</name>
<comment type="caution">
    <text evidence="17">The sequence shown here is derived from an EMBL/GenBank/DDBJ whole genome shotgun (WGS) entry which is preliminary data.</text>
</comment>
<feature type="domain" description="RING-type" evidence="16">
    <location>
        <begin position="87"/>
        <end position="129"/>
    </location>
</feature>
<comment type="subcellular location">
    <subcellularLocation>
        <location evidence="2">Membrane</location>
        <topology evidence="2">Single-pass membrane protein</topology>
    </subcellularLocation>
</comment>
<gene>
    <name evidence="17" type="ORF">CTI12_AA400690</name>
</gene>
<keyword evidence="9" id="KW-0833">Ubl conjugation pathway</keyword>
<evidence type="ECO:0000256" key="3">
    <source>
        <dbReference type="ARBA" id="ARBA00004906"/>
    </source>
</evidence>
<accession>A0A2U1MB88</accession>
<dbReference type="EC" id="2.3.2.27" evidence="4"/>
<protein>
    <recommendedName>
        <fullName evidence="4">RING-type E3 ubiquitin transferase</fullName>
        <ecNumber evidence="4">2.3.2.27</ecNumber>
    </recommendedName>
</protein>
<dbReference type="PROSITE" id="PS50089">
    <property type="entry name" value="ZF_RING_2"/>
    <property type="match status" value="1"/>
</dbReference>
<evidence type="ECO:0000256" key="12">
    <source>
        <dbReference type="ARBA" id="ARBA00023136"/>
    </source>
</evidence>
<evidence type="ECO:0000256" key="8">
    <source>
        <dbReference type="ARBA" id="ARBA00022771"/>
    </source>
</evidence>
<feature type="transmembrane region" description="Helical" evidence="15">
    <location>
        <begin position="18"/>
        <end position="39"/>
    </location>
</feature>
<evidence type="ECO:0000259" key="16">
    <source>
        <dbReference type="PROSITE" id="PS50089"/>
    </source>
</evidence>
<keyword evidence="18" id="KW-1185">Reference proteome</keyword>
<evidence type="ECO:0000256" key="11">
    <source>
        <dbReference type="ARBA" id="ARBA00022989"/>
    </source>
</evidence>
<dbReference type="GO" id="GO:0016020">
    <property type="term" value="C:membrane"/>
    <property type="evidence" value="ECO:0007669"/>
    <property type="project" value="UniProtKB-SubCell"/>
</dbReference>
<dbReference type="Gene3D" id="3.30.40.10">
    <property type="entry name" value="Zinc/RING finger domain, C3HC4 (zinc finger)"/>
    <property type="match status" value="1"/>
</dbReference>
<keyword evidence="10" id="KW-0862">Zinc</keyword>
<proteinExistence type="inferred from homology"/>
<sequence length="266" mass="30644">MGSNNFENSGVMDLTRNIMIMSIIGLFVVMIFAIVVHYFSKRRLQRMMEEYNNQMQSREQRGLDASFLKTIKVVEFDPKDFKEGLECAVCISDVEEGEKTRILPKCQHRFHVECIDMWFQSHSTCPICRNLINDQTEILVEQQESTSNVLLEGDENRERPDLVIDIPREEGNDEEDEKTPASCSRMKSLKRIMSGSSKFNPFSPVLLIGSWRSGVRGRLVPKRSILASSTSQTLKDLHAGTKEHFKKVKTSFRKIPPSRWNPIQNK</sequence>
<keyword evidence="6 15" id="KW-0812">Transmembrane</keyword>
<dbReference type="GO" id="GO:0061630">
    <property type="term" value="F:ubiquitin protein ligase activity"/>
    <property type="evidence" value="ECO:0007669"/>
    <property type="project" value="UniProtKB-EC"/>
</dbReference>
<dbReference type="PANTHER" id="PTHR46539:SF21">
    <property type="entry name" value="LOW QUALITY PROTEIN: RING-H2 FINGER PROTEIN ATL3-LIKE"/>
    <property type="match status" value="1"/>
</dbReference>